<evidence type="ECO:0000259" key="1">
    <source>
        <dbReference type="Pfam" id="PF05707"/>
    </source>
</evidence>
<organism evidence="2">
    <name type="scientific">Pseudomonas aeruginosa</name>
    <dbReference type="NCBI Taxonomy" id="287"/>
    <lineage>
        <taxon>Bacteria</taxon>
        <taxon>Pseudomonadati</taxon>
        <taxon>Pseudomonadota</taxon>
        <taxon>Gammaproteobacteria</taxon>
        <taxon>Pseudomonadales</taxon>
        <taxon>Pseudomonadaceae</taxon>
        <taxon>Pseudomonas</taxon>
    </lineage>
</organism>
<dbReference type="Pfam" id="PF05707">
    <property type="entry name" value="Zot"/>
    <property type="match status" value="1"/>
</dbReference>
<sequence length="386" mass="43067">MINLILGQPGGGKSHEAVVYHVVPALNQGRKVITNLALDMDKFKAFFPESWHLIELRDSTVEVFNNESGEEESRVVRPFSRVDHYADPWRHPDEGFGPLYVIDECHLSIPLRGTPVPVEEWYSLHRHELADVLLITQSYGKINRAIRDLVQVVYRCKKATAFGTNDRYIRKVQDGLRGEVVNTSIREYQKQFYGFWKSHTRSSAAGQELAANDIVPIWKRWPFKGAALCFLIVICLSTWNVTREKKHAPPPRVQPVAASVDSAPVGAAPAVPAAPVIEAKPRGPEQKLHPFQGLSMHLVATMRGKRFRDGVEEEFLGGFIQLANNGQPVSKVSFDDLRTAGYSITWESPTVVSLTYKGFDIGYVVTDMPLVSAAKDIAVTTPVQAP</sequence>
<proteinExistence type="predicted"/>
<feature type="domain" description="Zona occludens toxin N-terminal" evidence="1">
    <location>
        <begin position="1"/>
        <end position="200"/>
    </location>
</feature>
<dbReference type="InterPro" id="IPR027417">
    <property type="entry name" value="P-loop_NTPase"/>
</dbReference>
<accession>O86426</accession>
<dbReference type="AlphaFoldDB" id="O86426"/>
<reference evidence="2" key="1">
    <citation type="journal article" date="1999" name="Infect. Immun.">
        <title>The R-type pyocin of Pseudomonas aeruginosa C is a bacteriophage tail-like particle that contains single-stranded DNA.</title>
        <authorList>
            <person name="Lee F.K."/>
            <person name="Dudas K.C."/>
            <person name="Hanson J.A."/>
            <person name="Nelson M.B."/>
            <person name="LoVerde P.T."/>
            <person name="Apicella M.A."/>
        </authorList>
    </citation>
    <scope>NUCLEOTIDE SEQUENCE</scope>
    <source>
        <strain evidence="2">C</strain>
    </source>
</reference>
<name>O86426_PSEAI</name>
<evidence type="ECO:0000313" key="2">
    <source>
        <dbReference type="EMBL" id="AAD13637.1"/>
    </source>
</evidence>
<dbReference type="RefSeq" id="WP_052149658.1">
    <property type="nucleotide sequence ID" value="NZ_CABEEV010000008.1"/>
</dbReference>
<dbReference type="InterPro" id="IPR008900">
    <property type="entry name" value="Zot_N"/>
</dbReference>
<dbReference type="Gene3D" id="3.40.50.300">
    <property type="entry name" value="P-loop containing nucleotide triphosphate hydrolases"/>
    <property type="match status" value="1"/>
</dbReference>
<protein>
    <recommendedName>
        <fullName evidence="1">Zona occludens toxin N-terminal domain-containing protein</fullName>
    </recommendedName>
</protein>
<dbReference type="EMBL" id="L06240">
    <property type="protein sequence ID" value="AAD13637.1"/>
    <property type="molecule type" value="Genomic_DNA"/>
</dbReference>